<dbReference type="EMBL" id="RAWI01000280">
    <property type="protein sequence ID" value="RKH98390.1"/>
    <property type="molecule type" value="Genomic_DNA"/>
</dbReference>
<keyword evidence="2" id="KW-1185">Reference proteome</keyword>
<dbReference type="Proteomes" id="UP000278907">
    <property type="component" value="Unassembled WGS sequence"/>
</dbReference>
<organism evidence="1 2">
    <name type="scientific">Corallococcus praedator</name>
    <dbReference type="NCBI Taxonomy" id="2316724"/>
    <lineage>
        <taxon>Bacteria</taxon>
        <taxon>Pseudomonadati</taxon>
        <taxon>Myxococcota</taxon>
        <taxon>Myxococcia</taxon>
        <taxon>Myxococcales</taxon>
        <taxon>Cystobacterineae</taxon>
        <taxon>Myxococcaceae</taxon>
        <taxon>Corallococcus</taxon>
    </lineage>
</organism>
<reference evidence="1 2" key="1">
    <citation type="submission" date="2018-09" db="EMBL/GenBank/DDBJ databases">
        <authorList>
            <person name="Livingstone P.G."/>
            <person name="Whitworth D.E."/>
        </authorList>
    </citation>
    <scope>NUCLEOTIDE SEQUENCE [LARGE SCALE GENOMIC DNA]</scope>
    <source>
        <strain evidence="1 2">CA031B</strain>
    </source>
</reference>
<sequence length="181" mass="19792">LDGGDVVVGHYNDSSLVVGGHLKTRMLIEDEHDIRAQALEVEHHYPMETFRQGTGKGVVAALKKVVTSGSLGKEESVEVTLTDTASRNPEVVARIAAITGFPAAYLDQKPPPLWLQFPDKMRRTLGEMRDAPMNRAEAEAIEAAVAEAGGKVELKFKSQAIYSEDALFDAWSKGKLFKARK</sequence>
<proteinExistence type="predicted"/>
<evidence type="ECO:0000313" key="1">
    <source>
        <dbReference type="EMBL" id="RKH98390.1"/>
    </source>
</evidence>
<protein>
    <submittedName>
        <fullName evidence="1">Uncharacterized protein</fullName>
    </submittedName>
</protein>
<accession>A0ABX9QBJ5</accession>
<gene>
    <name evidence="1" type="ORF">D7Y13_28785</name>
</gene>
<comment type="caution">
    <text evidence="1">The sequence shown here is derived from an EMBL/GenBank/DDBJ whole genome shotgun (WGS) entry which is preliminary data.</text>
</comment>
<name>A0ABX9QBJ5_9BACT</name>
<evidence type="ECO:0000313" key="2">
    <source>
        <dbReference type="Proteomes" id="UP000278907"/>
    </source>
</evidence>
<feature type="non-terminal residue" evidence="1">
    <location>
        <position position="1"/>
    </location>
</feature>